<accession>A0AC35TZG0</accession>
<sequence length="558" mass="63568">MNVFRWMLLIFWLWNGANCASLNKLHELPHCTKTTTMEGTVTDTDDTGRNVNVYSTTQLQMGLHDSVCLQISDNTTLTDSSLLHTIQYLRLEQHYPVIGSYKFGIPEVSSTCLCDCAGGDNICDLKKYHYQNCTQGSVCYRTFRPSQSSVGCFNQEKSEVCCEIKIEPFNQWKFTAIKIKQPDTVIIFRYRIFERIKQKWRDYSDDTIEVPLDKGIAKFELNNYHKIELSITGSRPNRQLEPGLYFWQHNEPGLALRGGVTLNDIAETSMDKLGWMRYEKEEWSVRNGLVKLTQAQHINVLDCKNQKYISTINGEQLVVSGDNKLMESYNLGSLIIEDPWVKAVSVIDSRFVKIEHGEGTGIVGSIKTEFKPLMLTHSSQFESFNGTLQLDKYSNRFMNVSFFEAKGTLIGTIFSSEAKDRGDLSFSVQIDGTSTRDYNFNVAVPPSVNGSRYVCVHPSGDYMGQHCVWMTFNEVPLETFTISNHWISDQAECHGCNEFTIESIIEKLDPQKMWKSLKDNAALYIGIPSFLIILYIVIRIACCINPLISCLFPAPHKK</sequence>
<dbReference type="WBParaSite" id="RSKR_0000553200.1">
    <property type="protein sequence ID" value="RSKR_0000553200.1"/>
    <property type="gene ID" value="RSKR_0000553200"/>
</dbReference>
<name>A0AC35TZG0_9BILA</name>
<evidence type="ECO:0000313" key="2">
    <source>
        <dbReference type="WBParaSite" id="RSKR_0000553200.1"/>
    </source>
</evidence>
<proteinExistence type="predicted"/>
<evidence type="ECO:0000313" key="1">
    <source>
        <dbReference type="Proteomes" id="UP000095286"/>
    </source>
</evidence>
<reference evidence="2" key="1">
    <citation type="submission" date="2016-11" db="UniProtKB">
        <authorList>
            <consortium name="WormBaseParasite"/>
        </authorList>
    </citation>
    <scope>IDENTIFICATION</scope>
    <source>
        <strain evidence="2">KR3021</strain>
    </source>
</reference>
<dbReference type="Proteomes" id="UP000095286">
    <property type="component" value="Unplaced"/>
</dbReference>
<organism evidence="1 2">
    <name type="scientific">Rhabditophanes sp. KR3021</name>
    <dbReference type="NCBI Taxonomy" id="114890"/>
    <lineage>
        <taxon>Eukaryota</taxon>
        <taxon>Metazoa</taxon>
        <taxon>Ecdysozoa</taxon>
        <taxon>Nematoda</taxon>
        <taxon>Chromadorea</taxon>
        <taxon>Rhabditida</taxon>
        <taxon>Tylenchina</taxon>
        <taxon>Panagrolaimomorpha</taxon>
        <taxon>Strongyloidoidea</taxon>
        <taxon>Alloionematidae</taxon>
        <taxon>Rhabditophanes</taxon>
    </lineage>
</organism>
<protein>
    <submittedName>
        <fullName evidence="2">Protein kinase domain-containing protein</fullName>
    </submittedName>
</protein>